<dbReference type="EMBL" id="JZXC01000001">
    <property type="protein sequence ID" value="KKA09992.1"/>
    <property type="molecule type" value="Genomic_DNA"/>
</dbReference>
<dbReference type="Proteomes" id="UP000033662">
    <property type="component" value="Unassembled WGS sequence"/>
</dbReference>
<protein>
    <recommendedName>
        <fullName evidence="5">DUF1302 domain-containing protein</fullName>
    </recommendedName>
</protein>
<sequence>MNSLKISGAELTLLAVAIAAFSGAGSALAESIDVGNPDIQLRWDNTVRYNIGMRAQKKEKALSQSATQQIGDNKFDRGDVVTNRLDILSEMDLVYKEKYGARVSAAGWYDQAYNDKAEGLPAYQNAGFPAAYSDNKYTGSVKRYYVGPSGEILDAFVFGGFDLGTTPVNFKLGRHNLYWGESLFSFTHGVSYAQGPVDLRKATATPGIEAKELFLPLNQLSVQTQLTDRVSMAGYYQFEWDANRLPEGGTYFGTADFLFLGNTTFPIAPGFGVPYEGDQHTPKNSGAWGVNTKWDSEALGGNVGFYYREFSDTMPNLVGVFNANGLPTSFYNKYAENVRLYGMSLSKQVGKVSVGAELVRRENTALSSIGGSPDFARGETWHGLVNAIASFGNTPLWDLAILQAELTYSRLDKVTKNRDFYNEKGNPGCRSESGGKGGAKDGCSTRDALGLQMAFTPTWYQVFEGVDLTMPMTYGVGLYGSSPVANGGNEGAGNYSIGIGADYQARYKVDLAYNGFFGPITTNFNPVVGQNTVATSSGSTPLLRDRGWVSLTLKTSF</sequence>
<keyword evidence="2" id="KW-0732">Signal</keyword>
<dbReference type="InterPro" id="IPR010727">
    <property type="entry name" value="DUF1302"/>
</dbReference>
<proteinExistence type="predicted"/>
<feature type="region of interest" description="Disordered" evidence="1">
    <location>
        <begin position="422"/>
        <end position="441"/>
    </location>
</feature>
<name>A0A0F4XVT2_9PSED</name>
<dbReference type="AlphaFoldDB" id="A0A0F4XVT2"/>
<reference evidence="3 4" key="1">
    <citation type="submission" date="2015-03" db="EMBL/GenBank/DDBJ databases">
        <title>Pseudomonas fluorescens 1855-344 Genome sequencing and assembly.</title>
        <authorList>
            <person name="Eng W.W.H."/>
            <person name="Gan H.M."/>
            <person name="Savka M.A."/>
        </authorList>
    </citation>
    <scope>NUCLEOTIDE SEQUENCE [LARGE SCALE GENOMIC DNA]</scope>
    <source>
        <strain evidence="3 4">1855-344</strain>
    </source>
</reference>
<dbReference type="OrthoDB" id="7052179at2"/>
<organism evidence="3 4">
    <name type="scientific">Pseudomonas kilonensis</name>
    <dbReference type="NCBI Taxonomy" id="132476"/>
    <lineage>
        <taxon>Bacteria</taxon>
        <taxon>Pseudomonadati</taxon>
        <taxon>Pseudomonadota</taxon>
        <taxon>Gammaproteobacteria</taxon>
        <taxon>Pseudomonadales</taxon>
        <taxon>Pseudomonadaceae</taxon>
        <taxon>Pseudomonas</taxon>
    </lineage>
</organism>
<evidence type="ECO:0000313" key="3">
    <source>
        <dbReference type="EMBL" id="KKA09992.1"/>
    </source>
</evidence>
<comment type="caution">
    <text evidence="3">The sequence shown here is derived from an EMBL/GenBank/DDBJ whole genome shotgun (WGS) entry which is preliminary data.</text>
</comment>
<feature type="chain" id="PRO_5002481810" description="DUF1302 domain-containing protein" evidence="2">
    <location>
        <begin position="30"/>
        <end position="557"/>
    </location>
</feature>
<dbReference type="PATRIC" id="fig|132476.4.peg.265"/>
<evidence type="ECO:0000256" key="1">
    <source>
        <dbReference type="SAM" id="MobiDB-lite"/>
    </source>
</evidence>
<evidence type="ECO:0008006" key="5">
    <source>
        <dbReference type="Google" id="ProtNLM"/>
    </source>
</evidence>
<dbReference type="Pfam" id="PF06980">
    <property type="entry name" value="DUF1302"/>
    <property type="match status" value="1"/>
</dbReference>
<feature type="signal peptide" evidence="2">
    <location>
        <begin position="1"/>
        <end position="29"/>
    </location>
</feature>
<evidence type="ECO:0000313" key="4">
    <source>
        <dbReference type="Proteomes" id="UP000033662"/>
    </source>
</evidence>
<accession>A0A0F4XVT2</accession>
<gene>
    <name evidence="3" type="ORF">VP02_01205</name>
</gene>
<evidence type="ECO:0000256" key="2">
    <source>
        <dbReference type="SAM" id="SignalP"/>
    </source>
</evidence>